<dbReference type="PANTHER" id="PTHR30337">
    <property type="entry name" value="COMPONENT OF ATP-DEPENDENT DSDNA EXONUCLEASE"/>
    <property type="match status" value="1"/>
</dbReference>
<dbReference type="Gene3D" id="3.60.21.10">
    <property type="match status" value="1"/>
</dbReference>
<organism evidence="2 3">
    <name type="scientific">Bacillus phage BCP12</name>
    <dbReference type="NCBI Taxonomy" id="1913122"/>
    <lineage>
        <taxon>Viruses</taxon>
        <taxon>Duplodnaviria</taxon>
        <taxon>Heunggongvirae</taxon>
        <taxon>Uroviricota</taxon>
        <taxon>Caudoviricetes</taxon>
        <taxon>Herelleviridae</taxon>
        <taxon>Bastillevirinae</taxon>
        <taxon>Tsarbombavirus</taxon>
        <taxon>Tsarbombavirus BCP78</taxon>
    </lineage>
</organism>
<dbReference type="PANTHER" id="PTHR30337:SF0">
    <property type="entry name" value="NUCLEASE SBCCD SUBUNIT D"/>
    <property type="match status" value="1"/>
</dbReference>
<protein>
    <submittedName>
        <fullName evidence="2">Putative nuclease SbcCD D subunit</fullName>
    </submittedName>
</protein>
<evidence type="ECO:0000313" key="3">
    <source>
        <dbReference type="Proteomes" id="UP000246806"/>
    </source>
</evidence>
<dbReference type="InterPro" id="IPR004843">
    <property type="entry name" value="Calcineurin-like_PHP"/>
</dbReference>
<dbReference type="Pfam" id="PF00149">
    <property type="entry name" value="Metallophos"/>
    <property type="match status" value="1"/>
</dbReference>
<dbReference type="GO" id="GO:0016787">
    <property type="term" value="F:hydrolase activity"/>
    <property type="evidence" value="ECO:0007669"/>
    <property type="project" value="InterPro"/>
</dbReference>
<accession>A0A2S0CSS2</accession>
<reference evidence="2 3" key="1">
    <citation type="submission" date="2016-10" db="EMBL/GenBank/DDBJ databases">
        <title>Complete Genome Sequence of Bacillus Phage BCP12.</title>
        <authorList>
            <person name="Ghosh K."/>
            <person name="Kim K.-P."/>
        </authorList>
    </citation>
    <scope>NUCLEOTIDE SEQUENCE [LARGE SCALE GENOMIC DNA]</scope>
</reference>
<sequence length="358" mass="41129">MGRNLINFADFHLHNFEDYAKPMTYNFFGREMELTDRLVAQIETLNKIFAIANENDADILFDGDFFHARNRIPTLVFNLGFDTIYENMMRYPNINMYMIVGNHDQKDNSPIPEHSLRTFRTIPRVTILDDFKPVHTGSCMIYPVSYSDDVAMAKTKIKEFAEHAKTCEEPTILVGHLGVDGSETGRYSHRLEGAFQLGDLYPNVFTYVALGHYHKRQFLGGTDNMFYSGNPIQASFSDEGQDKGVFRLDVDTIGKPEFIPIENKKFITLDHIPDNIQEIVDNNYVRLILPQELATEVAVFKESTDNVRLEIKKEYHTETRINIAVTSSEKEIVEAYAKEYAPEIVDLALDILNEAMRK</sequence>
<dbReference type="Proteomes" id="UP000246806">
    <property type="component" value="Genome"/>
</dbReference>
<evidence type="ECO:0000259" key="1">
    <source>
        <dbReference type="Pfam" id="PF00149"/>
    </source>
</evidence>
<dbReference type="InterPro" id="IPR050535">
    <property type="entry name" value="DNA_Repair-Maintenance_Comp"/>
</dbReference>
<name>A0A2S0CSS2_9CAUD</name>
<dbReference type="EMBL" id="KX987999">
    <property type="protein sequence ID" value="AQN32559.1"/>
    <property type="molecule type" value="Genomic_DNA"/>
</dbReference>
<gene>
    <name evidence="2" type="ORF">BCP12_147</name>
</gene>
<evidence type="ECO:0000313" key="2">
    <source>
        <dbReference type="EMBL" id="AQN32559.1"/>
    </source>
</evidence>
<dbReference type="SUPFAM" id="SSF56300">
    <property type="entry name" value="Metallo-dependent phosphatases"/>
    <property type="match status" value="1"/>
</dbReference>
<proteinExistence type="predicted"/>
<feature type="domain" description="Calcineurin-like phosphoesterase" evidence="1">
    <location>
        <begin position="9"/>
        <end position="215"/>
    </location>
</feature>
<dbReference type="InterPro" id="IPR029052">
    <property type="entry name" value="Metallo-depent_PP-like"/>
</dbReference>